<evidence type="ECO:0000313" key="2">
    <source>
        <dbReference type="Proteomes" id="UP001239111"/>
    </source>
</evidence>
<proteinExistence type="predicted"/>
<gene>
    <name evidence="1" type="ORF">QAD02_005838</name>
</gene>
<protein>
    <submittedName>
        <fullName evidence="1">Uncharacterized protein</fullName>
    </submittedName>
</protein>
<organism evidence="1 2">
    <name type="scientific">Eretmocerus hayati</name>
    <dbReference type="NCBI Taxonomy" id="131215"/>
    <lineage>
        <taxon>Eukaryota</taxon>
        <taxon>Metazoa</taxon>
        <taxon>Ecdysozoa</taxon>
        <taxon>Arthropoda</taxon>
        <taxon>Hexapoda</taxon>
        <taxon>Insecta</taxon>
        <taxon>Pterygota</taxon>
        <taxon>Neoptera</taxon>
        <taxon>Endopterygota</taxon>
        <taxon>Hymenoptera</taxon>
        <taxon>Apocrita</taxon>
        <taxon>Proctotrupomorpha</taxon>
        <taxon>Chalcidoidea</taxon>
        <taxon>Aphelinidae</taxon>
        <taxon>Aphelininae</taxon>
        <taxon>Eretmocerus</taxon>
    </lineage>
</organism>
<keyword evidence="2" id="KW-1185">Reference proteome</keyword>
<accession>A0ACC2NVD9</accession>
<name>A0ACC2NVD9_9HYME</name>
<dbReference type="EMBL" id="CM056743">
    <property type="protein sequence ID" value="KAJ8674576.1"/>
    <property type="molecule type" value="Genomic_DNA"/>
</dbReference>
<reference evidence="1" key="1">
    <citation type="submission" date="2023-04" db="EMBL/GenBank/DDBJ databases">
        <title>A chromosome-level genome assembly of the parasitoid wasp Eretmocerus hayati.</title>
        <authorList>
            <person name="Zhong Y."/>
            <person name="Liu S."/>
            <person name="Liu Y."/>
        </authorList>
    </citation>
    <scope>NUCLEOTIDE SEQUENCE</scope>
    <source>
        <strain evidence="1">ZJU_SS_LIU_2023</strain>
    </source>
</reference>
<sequence length="111" mass="12774">MMSHHFNRCTHNIGKEKSRPGQASKLVPTYKPYKRFAPKAVLLEEDEPSEPTLDFQRHTSEWANTNGAVVVDFATISSKKRLERRPERLTSWKQSGGPRRRSSTPPNTELR</sequence>
<comment type="caution">
    <text evidence="1">The sequence shown here is derived from an EMBL/GenBank/DDBJ whole genome shotgun (WGS) entry which is preliminary data.</text>
</comment>
<evidence type="ECO:0000313" key="1">
    <source>
        <dbReference type="EMBL" id="KAJ8674576.1"/>
    </source>
</evidence>
<dbReference type="Proteomes" id="UP001239111">
    <property type="component" value="Chromosome 3"/>
</dbReference>